<dbReference type="InterPro" id="IPR037066">
    <property type="entry name" value="Plug_dom_sf"/>
</dbReference>
<dbReference type="RefSeq" id="WP_377581245.1">
    <property type="nucleotide sequence ID" value="NZ_JBHTKA010000007.1"/>
</dbReference>
<dbReference type="Proteomes" id="UP001597112">
    <property type="component" value="Unassembled WGS sequence"/>
</dbReference>
<keyword evidence="2" id="KW-0472">Membrane</keyword>
<organism evidence="5 6">
    <name type="scientific">Ohtaekwangia kribbensis</name>
    <dbReference type="NCBI Taxonomy" id="688913"/>
    <lineage>
        <taxon>Bacteria</taxon>
        <taxon>Pseudomonadati</taxon>
        <taxon>Bacteroidota</taxon>
        <taxon>Cytophagia</taxon>
        <taxon>Cytophagales</taxon>
        <taxon>Fulvivirgaceae</taxon>
        <taxon>Ohtaekwangia</taxon>
    </lineage>
</organism>
<evidence type="ECO:0000259" key="4">
    <source>
        <dbReference type="Pfam" id="PF07715"/>
    </source>
</evidence>
<evidence type="ECO:0000256" key="2">
    <source>
        <dbReference type="ARBA" id="ARBA00023136"/>
    </source>
</evidence>
<keyword evidence="3" id="KW-0998">Cell outer membrane</keyword>
<dbReference type="NCBIfam" id="TIGR04057">
    <property type="entry name" value="SusC_RagA_signa"/>
    <property type="match status" value="1"/>
</dbReference>
<dbReference type="Gene3D" id="2.170.130.10">
    <property type="entry name" value="TonB-dependent receptor, plug domain"/>
    <property type="match status" value="1"/>
</dbReference>
<feature type="domain" description="TonB-dependent receptor plug" evidence="4">
    <location>
        <begin position="123"/>
        <end position="230"/>
    </location>
</feature>
<gene>
    <name evidence="5" type="ORF">ACFQ21_19095</name>
</gene>
<dbReference type="SUPFAM" id="SSF49464">
    <property type="entry name" value="Carboxypeptidase regulatory domain-like"/>
    <property type="match status" value="1"/>
</dbReference>
<comment type="caution">
    <text evidence="5">The sequence shown here is derived from an EMBL/GenBank/DDBJ whole genome shotgun (WGS) entry which is preliminary data.</text>
</comment>
<dbReference type="InterPro" id="IPR012910">
    <property type="entry name" value="Plug_dom"/>
</dbReference>
<dbReference type="Pfam" id="PF13715">
    <property type="entry name" value="CarbopepD_reg_2"/>
    <property type="match status" value="1"/>
</dbReference>
<dbReference type="InterPro" id="IPR036942">
    <property type="entry name" value="Beta-barrel_TonB_sf"/>
</dbReference>
<sequence length="1057" mass="116221">MKRILQDSINTLRIGFGLTAVVLLFCQASQAQQVKGKIVSDDGSELPGVSVMIEGTATGTTTDALGEYSLTVSNPDAILVFSFIGYKTQRIPLEGKTTLNITLQPDVQTLSEVVVVGYGTQKKVNMTAAVSTVAGEEITTRQAPSTVALLQGRTPGLQITQNSSAPGDESNQIRIRGQGTFSSAGSNPLVLIDGVEGKLELLNPNVIEDISVLKDAASAAIYGSRAANGVILVTTKKGKEGRLSIDYNYNYSTQNPSIKTDRVTNSVEYMELMNKAIDHSGRQTQWRYTDEQIEMYRQGALTDPAQYPSADWTSYLIRRAPIQKHFLSVNGGKVGTTFNVGFGVLDETGLLLATDYKRYDAQVNFKTNLGSRVTFGSNISMARGKRHDTALTTGNTGPQLIDSNSSEDQMLSAYAAPPTSTPQLADGSGRYTAYAFQNKGGNKNPIAIATAGGGKEFVNSYLLFSPYLNVSIIEGLSAEVKGSVRFEEEMGKALVVSSVGYEFFPDANGIHNQGSVWNGGAHSLAQRNTRENQYTLFGTLNYTKTFSTVHSVSALAGYQQESYRYDRLDAYRTKLPSTELWELAVAPAASQTNGSNAYEWAIQSFFGRVNYDFAGKYLLEASFRYDASSRFPKNNRWALFPSVSGGWRITEEQFMKGIGWLDELKVRGSWGQLGNQNIGNYPYQNILNISTAPDDETLDYSFNGSLAQGISRRSINNANIKWETTTVTDFGLDFALFNARLTGSVDWYKKTTKDILRSLQVPDHIGINAPTINDGILENTGWEFMLGHRNKIGEFSYSINANLETYRNKLIRFGAREISGVNIRQEGLPYNTYYVLIQDGIYQNQAEIDNGPTPSYTSIAPKPGDLKFKDISGPEGIPDGRIDLTYDRTTVEGVFPKFNYGINLSASYKSFDLSVFVQGVYGRKTYVTGWGVSPFNQASAPPTWWKTDAWDGEGTSNSIPHVFVDSGYTPNSQNSTFWLGNSSYMRIKNIQLGYTIPTAWSQRVKIQSLRLYASADNLVTFTKFFQGLDPERTATGSARAAIYPQSTLYSFGVRATL</sequence>
<name>A0ABW3K7Z8_9BACT</name>
<evidence type="ECO:0000256" key="1">
    <source>
        <dbReference type="ARBA" id="ARBA00004442"/>
    </source>
</evidence>
<dbReference type="Pfam" id="PF07715">
    <property type="entry name" value="Plug"/>
    <property type="match status" value="1"/>
</dbReference>
<reference evidence="6" key="1">
    <citation type="journal article" date="2019" name="Int. J. Syst. Evol. Microbiol.">
        <title>The Global Catalogue of Microorganisms (GCM) 10K type strain sequencing project: providing services to taxonomists for standard genome sequencing and annotation.</title>
        <authorList>
            <consortium name="The Broad Institute Genomics Platform"/>
            <consortium name="The Broad Institute Genome Sequencing Center for Infectious Disease"/>
            <person name="Wu L."/>
            <person name="Ma J."/>
        </authorList>
    </citation>
    <scope>NUCLEOTIDE SEQUENCE [LARGE SCALE GENOMIC DNA]</scope>
    <source>
        <strain evidence="6">CCUG 58938</strain>
    </source>
</reference>
<protein>
    <submittedName>
        <fullName evidence="5">SusC/RagA family TonB-linked outer membrane protein</fullName>
    </submittedName>
</protein>
<dbReference type="EMBL" id="JBHTKA010000007">
    <property type="protein sequence ID" value="MFD1001443.1"/>
    <property type="molecule type" value="Genomic_DNA"/>
</dbReference>
<dbReference type="Gene3D" id="2.40.170.20">
    <property type="entry name" value="TonB-dependent receptor, beta-barrel domain"/>
    <property type="match status" value="1"/>
</dbReference>
<evidence type="ECO:0000256" key="3">
    <source>
        <dbReference type="ARBA" id="ARBA00023237"/>
    </source>
</evidence>
<dbReference type="SUPFAM" id="SSF56935">
    <property type="entry name" value="Porins"/>
    <property type="match status" value="1"/>
</dbReference>
<evidence type="ECO:0000313" key="5">
    <source>
        <dbReference type="EMBL" id="MFD1001443.1"/>
    </source>
</evidence>
<comment type="subcellular location">
    <subcellularLocation>
        <location evidence="1">Cell outer membrane</location>
    </subcellularLocation>
</comment>
<dbReference type="NCBIfam" id="TIGR04056">
    <property type="entry name" value="OMP_RagA_SusC"/>
    <property type="match status" value="1"/>
</dbReference>
<dbReference type="InterPro" id="IPR023996">
    <property type="entry name" value="TonB-dep_OMP_SusC/RagA"/>
</dbReference>
<keyword evidence="6" id="KW-1185">Reference proteome</keyword>
<evidence type="ECO:0000313" key="6">
    <source>
        <dbReference type="Proteomes" id="UP001597112"/>
    </source>
</evidence>
<dbReference type="InterPro" id="IPR023997">
    <property type="entry name" value="TonB-dep_OMP_SusC/RagA_CS"/>
</dbReference>
<accession>A0ABW3K7Z8</accession>
<dbReference type="Gene3D" id="2.60.40.1120">
    <property type="entry name" value="Carboxypeptidase-like, regulatory domain"/>
    <property type="match status" value="1"/>
</dbReference>
<proteinExistence type="predicted"/>
<dbReference type="InterPro" id="IPR008969">
    <property type="entry name" value="CarboxyPept-like_regulatory"/>
</dbReference>